<protein>
    <submittedName>
        <fullName evidence="6">GntR family transcriptional regulator</fullName>
    </submittedName>
</protein>
<reference evidence="6 7" key="1">
    <citation type="submission" date="2018-10" db="EMBL/GenBank/DDBJ databases">
        <title>Xanthobacter tagetidis genome sequencing and assembly.</title>
        <authorList>
            <person name="Maclea K.S."/>
            <person name="Goen A.E."/>
            <person name="Fatima S.A."/>
        </authorList>
    </citation>
    <scope>NUCLEOTIDE SEQUENCE [LARGE SCALE GENOMIC DNA]</scope>
    <source>
        <strain evidence="6 7">ATCC 700314</strain>
    </source>
</reference>
<dbReference type="EMBL" id="RCTF01000001">
    <property type="protein sequence ID" value="RLP81567.1"/>
    <property type="molecule type" value="Genomic_DNA"/>
</dbReference>
<dbReference type="OrthoDB" id="9810548at2"/>
<feature type="region of interest" description="Disordered" evidence="4">
    <location>
        <begin position="239"/>
        <end position="260"/>
    </location>
</feature>
<evidence type="ECO:0000313" key="7">
    <source>
        <dbReference type="Proteomes" id="UP000269692"/>
    </source>
</evidence>
<evidence type="ECO:0000256" key="2">
    <source>
        <dbReference type="ARBA" id="ARBA00023125"/>
    </source>
</evidence>
<sequence>MILYDLPMTAGGSRVSADAAGLSKAPKKQARQAAVLDALRKDILDGLIPPGAPLRQDDLAAAHHVSKIPVREALLHLVAEGLVHLEPNRGFTVAALGAQDAEELLDMRAVLECHMLRLAIPHMSDADIGIATRIVEEAEAVEELGRWSQLNFAFHAAISAPAKRHRLAGLIRQVSNPTDAYVRVLLTNANYRGQAEREHRAILSACAVRNAEAATALLDQHIRQTGVLLADVFAGKTASSAAPHDRPLAAADGPKSPRRR</sequence>
<dbReference type="InterPro" id="IPR000524">
    <property type="entry name" value="Tscrpt_reg_HTH_GntR"/>
</dbReference>
<dbReference type="PANTHER" id="PTHR43537:SF41">
    <property type="entry name" value="TRANSCRIPTIONAL REGULATORY PROTEIN"/>
    <property type="match status" value="1"/>
</dbReference>
<dbReference type="Pfam" id="PF00392">
    <property type="entry name" value="GntR"/>
    <property type="match status" value="1"/>
</dbReference>
<comment type="caution">
    <text evidence="6">The sequence shown here is derived from an EMBL/GenBank/DDBJ whole genome shotgun (WGS) entry which is preliminary data.</text>
</comment>
<evidence type="ECO:0000256" key="4">
    <source>
        <dbReference type="SAM" id="MobiDB-lite"/>
    </source>
</evidence>
<dbReference type="PROSITE" id="PS50949">
    <property type="entry name" value="HTH_GNTR"/>
    <property type="match status" value="1"/>
</dbReference>
<organism evidence="6 7">
    <name type="scientific">Xanthobacter tagetidis</name>
    <dbReference type="NCBI Taxonomy" id="60216"/>
    <lineage>
        <taxon>Bacteria</taxon>
        <taxon>Pseudomonadati</taxon>
        <taxon>Pseudomonadota</taxon>
        <taxon>Alphaproteobacteria</taxon>
        <taxon>Hyphomicrobiales</taxon>
        <taxon>Xanthobacteraceae</taxon>
        <taxon>Xanthobacter</taxon>
    </lineage>
</organism>
<dbReference type="SUPFAM" id="SSF46785">
    <property type="entry name" value="Winged helix' DNA-binding domain"/>
    <property type="match status" value="1"/>
</dbReference>
<dbReference type="InterPro" id="IPR011711">
    <property type="entry name" value="GntR_C"/>
</dbReference>
<dbReference type="PANTHER" id="PTHR43537">
    <property type="entry name" value="TRANSCRIPTIONAL REGULATOR, GNTR FAMILY"/>
    <property type="match status" value="1"/>
</dbReference>
<keyword evidence="2" id="KW-0238">DNA-binding</keyword>
<gene>
    <name evidence="6" type="ORF">D9R14_00740</name>
</gene>
<evidence type="ECO:0000256" key="3">
    <source>
        <dbReference type="ARBA" id="ARBA00023163"/>
    </source>
</evidence>
<dbReference type="Pfam" id="PF07729">
    <property type="entry name" value="FCD"/>
    <property type="match status" value="1"/>
</dbReference>
<dbReference type="Gene3D" id="1.10.10.10">
    <property type="entry name" value="Winged helix-like DNA-binding domain superfamily/Winged helix DNA-binding domain"/>
    <property type="match status" value="1"/>
</dbReference>
<keyword evidence="1" id="KW-0805">Transcription regulation</keyword>
<dbReference type="SMART" id="SM00895">
    <property type="entry name" value="FCD"/>
    <property type="match status" value="1"/>
</dbReference>
<dbReference type="GO" id="GO:0003677">
    <property type="term" value="F:DNA binding"/>
    <property type="evidence" value="ECO:0007669"/>
    <property type="project" value="UniProtKB-KW"/>
</dbReference>
<dbReference type="CDD" id="cd07377">
    <property type="entry name" value="WHTH_GntR"/>
    <property type="match status" value="1"/>
</dbReference>
<dbReference type="SUPFAM" id="SSF48008">
    <property type="entry name" value="GntR ligand-binding domain-like"/>
    <property type="match status" value="1"/>
</dbReference>
<evidence type="ECO:0000313" key="6">
    <source>
        <dbReference type="EMBL" id="RLP81567.1"/>
    </source>
</evidence>
<evidence type="ECO:0000256" key="1">
    <source>
        <dbReference type="ARBA" id="ARBA00023015"/>
    </source>
</evidence>
<dbReference type="SMART" id="SM00345">
    <property type="entry name" value="HTH_GNTR"/>
    <property type="match status" value="1"/>
</dbReference>
<proteinExistence type="predicted"/>
<keyword evidence="3" id="KW-0804">Transcription</keyword>
<dbReference type="Proteomes" id="UP000269692">
    <property type="component" value="Unassembled WGS sequence"/>
</dbReference>
<dbReference type="Gene3D" id="1.20.120.530">
    <property type="entry name" value="GntR ligand-binding domain-like"/>
    <property type="match status" value="1"/>
</dbReference>
<evidence type="ECO:0000259" key="5">
    <source>
        <dbReference type="PROSITE" id="PS50949"/>
    </source>
</evidence>
<accession>A0A3L7AML8</accession>
<dbReference type="InterPro" id="IPR008920">
    <property type="entry name" value="TF_FadR/GntR_C"/>
</dbReference>
<dbReference type="AlphaFoldDB" id="A0A3L7AML8"/>
<name>A0A3L7AML8_9HYPH</name>
<dbReference type="InterPro" id="IPR036388">
    <property type="entry name" value="WH-like_DNA-bd_sf"/>
</dbReference>
<keyword evidence="7" id="KW-1185">Reference proteome</keyword>
<feature type="domain" description="HTH gntR-type" evidence="5">
    <location>
        <begin position="29"/>
        <end position="96"/>
    </location>
</feature>
<dbReference type="GO" id="GO:0003700">
    <property type="term" value="F:DNA-binding transcription factor activity"/>
    <property type="evidence" value="ECO:0007669"/>
    <property type="project" value="InterPro"/>
</dbReference>
<dbReference type="InterPro" id="IPR036390">
    <property type="entry name" value="WH_DNA-bd_sf"/>
</dbReference>